<protein>
    <submittedName>
        <fullName evidence="1">DUF3800 domain-containing protein</fullName>
    </submittedName>
</protein>
<dbReference type="OrthoDB" id="9800818at2"/>
<keyword evidence="2" id="KW-1185">Reference proteome</keyword>
<evidence type="ECO:0000313" key="1">
    <source>
        <dbReference type="EMBL" id="THV23234.1"/>
    </source>
</evidence>
<sequence>MYLLYVDDAGSIPNKSERHFVLAGIAVFERQVYHLDLLLNDLARSIVAEEARTLEFHANEMQSGRNRWRRLGSKETRRAYLCDALRCADGLKGEWALFGIVVEKEAMPHEDVMEYCFEQLCNRFDHFLRRMHRRRNTQRGIIIMDESTKETRLQELALNFRTHGHRWGKPRNLVDVPFFVDSKATRLVQYADMVAYALWRAYEHQDHQFLDVIAHRFDRAGRAMHGLHIVSLENELVEGAIDL</sequence>
<comment type="caution">
    <text evidence="1">The sequence shown here is derived from an EMBL/GenBank/DDBJ whole genome shotgun (WGS) entry which is preliminary data.</text>
</comment>
<dbReference type="Proteomes" id="UP000308828">
    <property type="component" value="Unassembled WGS sequence"/>
</dbReference>
<accession>A0A4S8P5Z1</accession>
<reference evidence="1 2" key="1">
    <citation type="submission" date="2019-04" db="EMBL/GenBank/DDBJ databases">
        <title>Genome sequence of strain shin9-1.</title>
        <authorList>
            <person name="Gao J."/>
            <person name="Sun J."/>
        </authorList>
    </citation>
    <scope>NUCLEOTIDE SEQUENCE [LARGE SCALE GENOMIC DNA]</scope>
    <source>
        <strain evidence="2">shin9-1</strain>
    </source>
</reference>
<evidence type="ECO:0000313" key="2">
    <source>
        <dbReference type="Proteomes" id="UP000308828"/>
    </source>
</evidence>
<dbReference type="AlphaFoldDB" id="A0A4S8P5Z1"/>
<name>A0A4S8P5Z1_9HYPH</name>
<organism evidence="1 2">
    <name type="scientific">Peteryoungia ipomoeae</name>
    <dbReference type="NCBI Taxonomy" id="1210932"/>
    <lineage>
        <taxon>Bacteria</taxon>
        <taxon>Pseudomonadati</taxon>
        <taxon>Pseudomonadota</taxon>
        <taxon>Alphaproteobacteria</taxon>
        <taxon>Hyphomicrobiales</taxon>
        <taxon>Rhizobiaceae</taxon>
        <taxon>Peteryoungia</taxon>
    </lineage>
</organism>
<proteinExistence type="predicted"/>
<dbReference type="InterPro" id="IPR024524">
    <property type="entry name" value="DUF3800"/>
</dbReference>
<dbReference type="Pfam" id="PF12686">
    <property type="entry name" value="DUF3800"/>
    <property type="match status" value="1"/>
</dbReference>
<dbReference type="RefSeq" id="WP_136598676.1">
    <property type="nucleotide sequence ID" value="NZ_STGV01000003.1"/>
</dbReference>
<gene>
    <name evidence="1" type="ORF">FAA97_11545</name>
</gene>
<dbReference type="EMBL" id="STGV01000003">
    <property type="protein sequence ID" value="THV23234.1"/>
    <property type="molecule type" value="Genomic_DNA"/>
</dbReference>